<organism evidence="1 2">
    <name type="scientific">Lacticaseibacillus nasuensis JCM 17158</name>
    <dbReference type="NCBI Taxonomy" id="1291734"/>
    <lineage>
        <taxon>Bacteria</taxon>
        <taxon>Bacillati</taxon>
        <taxon>Bacillota</taxon>
        <taxon>Bacilli</taxon>
        <taxon>Lactobacillales</taxon>
        <taxon>Lactobacillaceae</taxon>
        <taxon>Lacticaseibacillus</taxon>
    </lineage>
</organism>
<dbReference type="RefSeq" id="WP_054722234.1">
    <property type="nucleotide sequence ID" value="NZ_AZDJ01000032.1"/>
</dbReference>
<protein>
    <recommendedName>
        <fullName evidence="3">Sce7725 family protein</fullName>
    </recommendedName>
</protein>
<sequence>MNYYPLIRGRQADLLALRAAVQTGLSPHIIPVIEPVKDNAALPSTVAAFAAAEHPLYVIANPQVGTYGLLAAPRHPLPTPLPAPVQAARYFDAQPAPLIIAGTSAEAAALPSRQLLMVPNEARFRVRGSNQAIYLGDWHPSRERTEAFRVVQRELYQYPKATLAGRGWADYPLSSHHYSEQGYPQRAIALHLLFPSHGALYWQHFTSVNNTDFSQPQAKFFEAVTPLAAWLAVHPEAATPATSELLQLLTQHHFPGLGKVRELQLRHLFTIIGRWLTD</sequence>
<evidence type="ECO:0000313" key="2">
    <source>
        <dbReference type="Proteomes" id="UP000051804"/>
    </source>
</evidence>
<comment type="caution">
    <text evidence="1">The sequence shown here is derived from an EMBL/GenBank/DDBJ whole genome shotgun (WGS) entry which is preliminary data.</text>
</comment>
<dbReference type="InterPro" id="IPR047727">
    <property type="entry name" value="Sce7725-like"/>
</dbReference>
<dbReference type="OrthoDB" id="8910160at2"/>
<name>A0A0R1JH57_9LACO</name>
<dbReference type="Proteomes" id="UP000051804">
    <property type="component" value="Unassembled WGS sequence"/>
</dbReference>
<dbReference type="STRING" id="1291734.FD02_GL000629"/>
<accession>A0A0R1JH57</accession>
<keyword evidence="2" id="KW-1185">Reference proteome</keyword>
<evidence type="ECO:0000313" key="1">
    <source>
        <dbReference type="EMBL" id="KRK70558.1"/>
    </source>
</evidence>
<evidence type="ECO:0008006" key="3">
    <source>
        <dbReference type="Google" id="ProtNLM"/>
    </source>
</evidence>
<gene>
    <name evidence="1" type="ORF">FD02_GL000629</name>
</gene>
<dbReference type="AlphaFoldDB" id="A0A0R1JH57"/>
<dbReference type="NCBIfam" id="NF033831">
    <property type="entry name" value="sce7725_fam"/>
    <property type="match status" value="2"/>
</dbReference>
<dbReference type="EMBL" id="AZDJ01000032">
    <property type="protein sequence ID" value="KRK70558.1"/>
    <property type="molecule type" value="Genomic_DNA"/>
</dbReference>
<dbReference type="PATRIC" id="fig|1291734.4.peg.646"/>
<proteinExistence type="predicted"/>
<reference evidence="1 2" key="1">
    <citation type="journal article" date="2015" name="Genome Announc.">
        <title>Expanding the biotechnology potential of lactobacilli through comparative genomics of 213 strains and associated genera.</title>
        <authorList>
            <person name="Sun Z."/>
            <person name="Harris H.M."/>
            <person name="McCann A."/>
            <person name="Guo C."/>
            <person name="Argimon S."/>
            <person name="Zhang W."/>
            <person name="Yang X."/>
            <person name="Jeffery I.B."/>
            <person name="Cooney J.C."/>
            <person name="Kagawa T.F."/>
            <person name="Liu W."/>
            <person name="Song Y."/>
            <person name="Salvetti E."/>
            <person name="Wrobel A."/>
            <person name="Rasinkangas P."/>
            <person name="Parkhill J."/>
            <person name="Rea M.C."/>
            <person name="O'Sullivan O."/>
            <person name="Ritari J."/>
            <person name="Douillard F.P."/>
            <person name="Paul Ross R."/>
            <person name="Yang R."/>
            <person name="Briner A.E."/>
            <person name="Felis G.E."/>
            <person name="de Vos W.M."/>
            <person name="Barrangou R."/>
            <person name="Klaenhammer T.R."/>
            <person name="Caufield P.W."/>
            <person name="Cui Y."/>
            <person name="Zhang H."/>
            <person name="O'Toole P.W."/>
        </authorList>
    </citation>
    <scope>NUCLEOTIDE SEQUENCE [LARGE SCALE GENOMIC DNA]</scope>
    <source>
        <strain evidence="1 2">JCM 17158</strain>
    </source>
</reference>